<dbReference type="PANTHER" id="PTHR46322:SF1">
    <property type="entry name" value="PUROMYCIN-SENSITIVE AMINOPEPTIDASE"/>
    <property type="match status" value="1"/>
</dbReference>
<organism evidence="17 18">
    <name type="scientific">Chiayiivirga flava</name>
    <dbReference type="NCBI Taxonomy" id="659595"/>
    <lineage>
        <taxon>Bacteria</taxon>
        <taxon>Pseudomonadati</taxon>
        <taxon>Pseudomonadota</taxon>
        <taxon>Gammaproteobacteria</taxon>
        <taxon>Lysobacterales</taxon>
        <taxon>Lysobacteraceae</taxon>
        <taxon>Chiayiivirga</taxon>
    </lineage>
</organism>
<evidence type="ECO:0000256" key="5">
    <source>
        <dbReference type="ARBA" id="ARBA00015611"/>
    </source>
</evidence>
<evidence type="ECO:0000256" key="11">
    <source>
        <dbReference type="ARBA" id="ARBA00023049"/>
    </source>
</evidence>
<dbReference type="GO" id="GO:0008237">
    <property type="term" value="F:metallopeptidase activity"/>
    <property type="evidence" value="ECO:0007669"/>
    <property type="project" value="UniProtKB-UniRule"/>
</dbReference>
<evidence type="ECO:0000256" key="4">
    <source>
        <dbReference type="ARBA" id="ARBA00012564"/>
    </source>
</evidence>
<comment type="cofactor">
    <cofactor evidence="2">
        <name>Zn(2+)</name>
        <dbReference type="ChEBI" id="CHEBI:29105"/>
    </cofactor>
</comment>
<evidence type="ECO:0000259" key="16">
    <source>
        <dbReference type="Pfam" id="PF17900"/>
    </source>
</evidence>
<dbReference type="AlphaFoldDB" id="A0A7W8G084"/>
<evidence type="ECO:0000256" key="7">
    <source>
        <dbReference type="ARBA" id="ARBA00022670"/>
    </source>
</evidence>
<feature type="domain" description="Peptidase M1 alanyl aminopeptidase Ig-like fold" evidence="14">
    <location>
        <begin position="449"/>
        <end position="552"/>
    </location>
</feature>
<dbReference type="InterPro" id="IPR037144">
    <property type="entry name" value="Peptidase_M1_pepN_C_sf"/>
</dbReference>
<gene>
    <name evidence="17" type="ORF">HNQ52_000987</name>
</gene>
<dbReference type="CDD" id="cd09600">
    <property type="entry name" value="M1_APN"/>
    <property type="match status" value="1"/>
</dbReference>
<evidence type="ECO:0000256" key="9">
    <source>
        <dbReference type="ARBA" id="ARBA00022801"/>
    </source>
</evidence>
<protein>
    <recommendedName>
        <fullName evidence="5 12">Aminopeptidase N</fullName>
        <ecNumber evidence="4 12">3.4.11.2</ecNumber>
    </recommendedName>
</protein>
<name>A0A7W8G084_9GAMM</name>
<proteinExistence type="inferred from homology"/>
<evidence type="ECO:0000259" key="13">
    <source>
        <dbReference type="Pfam" id="PF01433"/>
    </source>
</evidence>
<dbReference type="InterPro" id="IPR027268">
    <property type="entry name" value="Peptidase_M4/M1_CTD_sf"/>
</dbReference>
<dbReference type="InterPro" id="IPR024601">
    <property type="entry name" value="Peptidase_M1_pepN_C"/>
</dbReference>
<evidence type="ECO:0000259" key="15">
    <source>
        <dbReference type="Pfam" id="PF17432"/>
    </source>
</evidence>
<accession>A0A7W8G084</accession>
<dbReference type="InterPro" id="IPR012779">
    <property type="entry name" value="Peptidase_M1_pepN"/>
</dbReference>
<dbReference type="Gene3D" id="1.10.390.10">
    <property type="entry name" value="Neutral Protease Domain 2"/>
    <property type="match status" value="1"/>
</dbReference>
<dbReference type="Gene3D" id="2.60.40.1730">
    <property type="entry name" value="tricorn interacting facor f3 domain"/>
    <property type="match status" value="1"/>
</dbReference>
<dbReference type="EC" id="3.4.11.2" evidence="4 12"/>
<evidence type="ECO:0000256" key="12">
    <source>
        <dbReference type="NCBIfam" id="TIGR02414"/>
    </source>
</evidence>
<keyword evidence="7" id="KW-0645">Protease</keyword>
<dbReference type="FunFam" id="3.30.2010.30:FF:000002">
    <property type="entry name" value="Putative aminopeptidase N"/>
    <property type="match status" value="1"/>
</dbReference>
<dbReference type="Gene3D" id="1.25.50.10">
    <property type="entry name" value="Peptidase M1, alanyl aminopeptidase, C-terminal domain"/>
    <property type="match status" value="1"/>
</dbReference>
<keyword evidence="9 17" id="KW-0378">Hydrolase</keyword>
<dbReference type="Gene3D" id="3.30.2010.30">
    <property type="match status" value="1"/>
</dbReference>
<dbReference type="Pfam" id="PF17900">
    <property type="entry name" value="Peptidase_M1_N"/>
    <property type="match status" value="1"/>
</dbReference>
<dbReference type="GO" id="GO:0006508">
    <property type="term" value="P:proteolysis"/>
    <property type="evidence" value="ECO:0007669"/>
    <property type="project" value="UniProtKB-UniRule"/>
</dbReference>
<dbReference type="Pfam" id="PF11940">
    <property type="entry name" value="DUF3458"/>
    <property type="match status" value="1"/>
</dbReference>
<dbReference type="Proteomes" id="UP000521199">
    <property type="component" value="Unassembled WGS sequence"/>
</dbReference>
<dbReference type="InterPro" id="IPR014782">
    <property type="entry name" value="Peptidase_M1_dom"/>
</dbReference>
<evidence type="ECO:0000256" key="8">
    <source>
        <dbReference type="ARBA" id="ARBA00022723"/>
    </source>
</evidence>
<evidence type="ECO:0000313" key="18">
    <source>
        <dbReference type="Proteomes" id="UP000521199"/>
    </source>
</evidence>
<feature type="domain" description="Aminopeptidase N-like N-terminal" evidence="16">
    <location>
        <begin position="108"/>
        <end position="191"/>
    </location>
</feature>
<dbReference type="GO" id="GO:0008270">
    <property type="term" value="F:zinc ion binding"/>
    <property type="evidence" value="ECO:0007669"/>
    <property type="project" value="InterPro"/>
</dbReference>
<dbReference type="InterPro" id="IPR042097">
    <property type="entry name" value="Aminopeptidase_N-like_N_sf"/>
</dbReference>
<evidence type="ECO:0000256" key="3">
    <source>
        <dbReference type="ARBA" id="ARBA00010136"/>
    </source>
</evidence>
<comment type="caution">
    <text evidence="17">The sequence shown here is derived from an EMBL/GenBank/DDBJ whole genome shotgun (WGS) entry which is preliminary data.</text>
</comment>
<dbReference type="Pfam" id="PF01433">
    <property type="entry name" value="Peptidase_M1"/>
    <property type="match status" value="1"/>
</dbReference>
<keyword evidence="6 17" id="KW-0031">Aminopeptidase</keyword>
<feature type="domain" description="Peptidase M1 membrane alanine aminopeptidase" evidence="13">
    <location>
        <begin position="231"/>
        <end position="443"/>
    </location>
</feature>
<comment type="catalytic activity">
    <reaction evidence="1">
        <text>Release of an N-terminal amino acid, Xaa-|-Yaa- from a peptide, amide or arylamide. Xaa is preferably Ala, but may be most amino acids including Pro (slow action). When a terminal hydrophobic residue is followed by a prolyl residue, the two may be released as an intact Xaa-Pro dipeptide.</text>
        <dbReference type="EC" id="3.4.11.2"/>
    </reaction>
</comment>
<comment type="similarity">
    <text evidence="3">Belongs to the peptidase M1 family.</text>
</comment>
<evidence type="ECO:0000259" key="14">
    <source>
        <dbReference type="Pfam" id="PF11940"/>
    </source>
</evidence>
<dbReference type="SUPFAM" id="SSF63737">
    <property type="entry name" value="Leukotriene A4 hydrolase N-terminal domain"/>
    <property type="match status" value="1"/>
</dbReference>
<feature type="domain" description="Peptidase M1 alanyl aminopeptidase C-terminal" evidence="15">
    <location>
        <begin position="556"/>
        <end position="868"/>
    </location>
</feature>
<dbReference type="Pfam" id="PF17432">
    <property type="entry name" value="DUF3458_C"/>
    <property type="match status" value="1"/>
</dbReference>
<evidence type="ECO:0000256" key="1">
    <source>
        <dbReference type="ARBA" id="ARBA00000098"/>
    </source>
</evidence>
<dbReference type="InterPro" id="IPR045357">
    <property type="entry name" value="Aminopeptidase_N-like_N"/>
</dbReference>
<evidence type="ECO:0000256" key="2">
    <source>
        <dbReference type="ARBA" id="ARBA00001947"/>
    </source>
</evidence>
<sequence length="869" mass="96157">MDRPDQTPVIRLADYAPPPWRVTHVDLVFDLDAEATQVEATLALQPDPARPAAPLRLDGEDLELLDIALDGQPLPPARYRVDATGLTVLGVDAPCLLRTRVRIRPQTNTRLEGLYVSGASLMTQCEAEGFRRITWFVDRPDVSAVYTVTLRADRTKYPVLLSNGNPAGAGDLDDGHHWARFVDPHPKPCYLFALVAGTLGHLSAPFRTMDGRDVTVRVWAEPADVPRCRHALESTLRAMRWDEKRFGRAYDLDVFDIVAAQDFTMGAMENKGLNIFNARFILADIDTATDADFEAIESVIGHEYFHNWSGNRVTLRDWFQLSLKEGLTVFRDQEFTADLHSRAMKRIDDVRLLKSRQFAEDAGPLAHPVRPASYSEINNFYTATVYEKGAEIIRMLHTLLGELTFRRALDLYFARHDGGAATVEDLLDAMREASGRDLAQFARWYDQAGTPQIAVTEAFDPATGDYTLHLAQHTPATPDGSEKQPLHLPFAFALYDADDRRIATPPDTDAAQRPGLVELTAAEHTLRWRGLAQRPLPAFLQGLSAPARLRYDYAASDLGRLLRIESDALVRWECAQQLVADAVLRGEARPDARPALIAALGALLADTTLDPAFVAECVSVADVWSLADRCDRIDLDLLWREREALLDDIAAAHADLLAARYDALSPAALGGLAPACIAARQLRNVALSLLTRRDPSARRAEAQFAQANTLTDRLAALAALLRVDAPGAAAALAAFRTRHADDPLTTDKWLTLVVTRPQPDAVDAVRDILAGPLWQPRNPNRVRTVLGHFARNNPVAFHRRDGAGYALLFDWLPELDRINPQVAARQLTALEPWRRLDADRAARIEAHLRAFAALPLSRDSADVAGRLLG</sequence>
<evidence type="ECO:0000313" key="17">
    <source>
        <dbReference type="EMBL" id="MBB5207458.1"/>
    </source>
</evidence>
<dbReference type="Gene3D" id="2.60.40.1840">
    <property type="match status" value="1"/>
</dbReference>
<dbReference type="PRINTS" id="PR00756">
    <property type="entry name" value="ALADIPTASE"/>
</dbReference>
<keyword evidence="11" id="KW-0482">Metalloprotease</keyword>
<dbReference type="GO" id="GO:0016285">
    <property type="term" value="F:alanyl aminopeptidase activity"/>
    <property type="evidence" value="ECO:0007669"/>
    <property type="project" value="UniProtKB-EC"/>
</dbReference>
<dbReference type="NCBIfam" id="TIGR02414">
    <property type="entry name" value="pepN_proteo"/>
    <property type="match status" value="1"/>
</dbReference>
<dbReference type="InterPro" id="IPR038438">
    <property type="entry name" value="PepN_Ig-like_sf"/>
</dbReference>
<dbReference type="EMBL" id="JACHHP010000002">
    <property type="protein sequence ID" value="MBB5207458.1"/>
    <property type="molecule type" value="Genomic_DNA"/>
</dbReference>
<keyword evidence="8" id="KW-0479">Metal-binding</keyword>
<dbReference type="InterPro" id="IPR035414">
    <property type="entry name" value="Peptidase_M1_pepN_Ig-like"/>
</dbReference>
<dbReference type="RefSeq" id="WP_183960014.1">
    <property type="nucleotide sequence ID" value="NZ_JACHHP010000002.1"/>
</dbReference>
<dbReference type="SUPFAM" id="SSF55486">
    <property type="entry name" value="Metalloproteases ('zincins'), catalytic domain"/>
    <property type="match status" value="1"/>
</dbReference>
<evidence type="ECO:0000256" key="6">
    <source>
        <dbReference type="ARBA" id="ARBA00022438"/>
    </source>
</evidence>
<keyword evidence="18" id="KW-1185">Reference proteome</keyword>
<reference evidence="17 18" key="1">
    <citation type="submission" date="2020-08" db="EMBL/GenBank/DDBJ databases">
        <title>Genomic Encyclopedia of Type Strains, Phase IV (KMG-IV): sequencing the most valuable type-strain genomes for metagenomic binning, comparative biology and taxonomic classification.</title>
        <authorList>
            <person name="Goeker M."/>
        </authorList>
    </citation>
    <scope>NUCLEOTIDE SEQUENCE [LARGE SCALE GENOMIC DNA]</scope>
    <source>
        <strain evidence="17 18">DSM 24163</strain>
    </source>
</reference>
<keyword evidence="10" id="KW-0862">Zinc</keyword>
<dbReference type="InterPro" id="IPR001930">
    <property type="entry name" value="Peptidase_M1"/>
</dbReference>
<evidence type="ECO:0000256" key="10">
    <source>
        <dbReference type="ARBA" id="ARBA00022833"/>
    </source>
</evidence>
<dbReference type="PANTHER" id="PTHR46322">
    <property type="entry name" value="PUROMYCIN-SENSITIVE AMINOPEPTIDASE"/>
    <property type="match status" value="1"/>
</dbReference>